<comment type="caution">
    <text evidence="1">The sequence shown here is derived from an EMBL/GenBank/DDBJ whole genome shotgun (WGS) entry which is preliminary data.</text>
</comment>
<name>E2NG99_9BACE</name>
<proteinExistence type="predicted"/>
<dbReference type="EMBL" id="ACCH01000234">
    <property type="protein sequence ID" value="EEF89040.1"/>
    <property type="molecule type" value="Genomic_DNA"/>
</dbReference>
<dbReference type="AlphaFoldDB" id="E2NG99"/>
<organism evidence="1 2">
    <name type="scientific">Bacteroides cellulosilyticus DSM 14838</name>
    <dbReference type="NCBI Taxonomy" id="537012"/>
    <lineage>
        <taxon>Bacteria</taxon>
        <taxon>Pseudomonadati</taxon>
        <taxon>Bacteroidota</taxon>
        <taxon>Bacteroidia</taxon>
        <taxon>Bacteroidales</taxon>
        <taxon>Bacteroidaceae</taxon>
        <taxon>Bacteroides</taxon>
    </lineage>
</organism>
<evidence type="ECO:0000313" key="2">
    <source>
        <dbReference type="Proteomes" id="UP000003711"/>
    </source>
</evidence>
<dbReference type="Proteomes" id="UP000003711">
    <property type="component" value="Unassembled WGS sequence"/>
</dbReference>
<reference evidence="1 2" key="1">
    <citation type="submission" date="2008-12" db="EMBL/GenBank/DDBJ databases">
        <authorList>
            <person name="Fulton L."/>
            <person name="Clifton S."/>
            <person name="Fulton B."/>
            <person name="Xu J."/>
            <person name="Minx P."/>
            <person name="Pepin K.H."/>
            <person name="Johnson M."/>
            <person name="Bhonagiri V."/>
            <person name="Nash W.E."/>
            <person name="Mardis E.R."/>
            <person name="Wilson R.K."/>
        </authorList>
    </citation>
    <scope>NUCLEOTIDE SEQUENCE [LARGE SCALE GENOMIC DNA]</scope>
    <source>
        <strain evidence="1 2">DSM 14838</strain>
    </source>
</reference>
<dbReference type="HOGENOM" id="CLU_3246955_0_0_10"/>
<accession>E2NG99</accession>
<reference evidence="1 2" key="2">
    <citation type="submission" date="2009-01" db="EMBL/GenBank/DDBJ databases">
        <title>Draft genome sequence of Bacteroides cellulosilyticus (DSM 14838).</title>
        <authorList>
            <person name="Sudarsanam P."/>
            <person name="Ley R."/>
            <person name="Guruge J."/>
            <person name="Turnbaugh P.J."/>
            <person name="Mahowald M."/>
            <person name="Liep D."/>
            <person name="Gordon J."/>
        </authorList>
    </citation>
    <scope>NUCLEOTIDE SEQUENCE [LARGE SCALE GENOMIC DNA]</scope>
    <source>
        <strain evidence="1 2">DSM 14838</strain>
    </source>
</reference>
<evidence type="ECO:0000313" key="1">
    <source>
        <dbReference type="EMBL" id="EEF89040.1"/>
    </source>
</evidence>
<sequence>MYQIWDFCKYMLYRDKKEFTVNMKNMYNTPNKEIVTVEMNHL</sequence>
<gene>
    <name evidence="1" type="ORF">BACCELL_03324</name>
</gene>
<protein>
    <submittedName>
        <fullName evidence="1">Uncharacterized protein</fullName>
    </submittedName>
</protein>